<feature type="signal peptide" evidence="1">
    <location>
        <begin position="1"/>
        <end position="18"/>
    </location>
</feature>
<dbReference type="AlphaFoldDB" id="A0A9X7IR86"/>
<keyword evidence="1" id="KW-0732">Signal</keyword>
<dbReference type="RefSeq" id="WP_105294488.1">
    <property type="nucleotide sequence ID" value="NZ_CP092430.2"/>
</dbReference>
<gene>
    <name evidence="2" type="ORF">C5U48_02025</name>
</gene>
<dbReference type="Proteomes" id="UP000237911">
    <property type="component" value="Unassembled WGS sequence"/>
</dbReference>
<reference evidence="2 3" key="1">
    <citation type="submission" date="2018-02" db="EMBL/GenBank/DDBJ databases">
        <title>Draft genome sequence of Mycobacterium virginiense isolated from mud of a swine farm in Japan.</title>
        <authorList>
            <person name="Ohya K."/>
        </authorList>
    </citation>
    <scope>NUCLEOTIDE SEQUENCE [LARGE SCALE GENOMIC DNA]</scope>
    <source>
        <strain evidence="2 3">GF75</strain>
    </source>
</reference>
<proteinExistence type="predicted"/>
<accession>A0A9X7IR86</accession>
<comment type="caution">
    <text evidence="2">The sequence shown here is derived from an EMBL/GenBank/DDBJ whole genome shotgun (WGS) entry which is preliminary data.</text>
</comment>
<feature type="chain" id="PRO_5040859819" evidence="1">
    <location>
        <begin position="19"/>
        <end position="286"/>
    </location>
</feature>
<keyword evidence="3" id="KW-1185">Reference proteome</keyword>
<evidence type="ECO:0000313" key="3">
    <source>
        <dbReference type="Proteomes" id="UP000237911"/>
    </source>
</evidence>
<name>A0A9X7IR86_9MYCO</name>
<evidence type="ECO:0000313" key="2">
    <source>
        <dbReference type="EMBL" id="PQM53929.1"/>
    </source>
</evidence>
<evidence type="ECO:0000256" key="1">
    <source>
        <dbReference type="SAM" id="SignalP"/>
    </source>
</evidence>
<sequence length="286" mass="28479">MRSFAVKASALAAGTVFAGTALLGGTAVAPTITAGLTASVQHEVALTASFPTFSESLQSLLNAVDFGNMGQVLGIFGDNISTTSSLADLLAALNPDGMTLDAATLGLLSTDITALLNDVDFGGAPLGSIPIDTLLGGFIGGDGANTELGTLLGYLGLGAYAGLLNIPFTDFSPEMTVAQLLDTLMGIDGTTTLNGLLTQNGMEDATIGGLLGITPEQLDAGWDKFVDGMVVGGTLADPDGSGVLGDETLGALLTALLGTGADPVTDATTLTAFLDDLGIFAMLGVS</sequence>
<dbReference type="EMBL" id="PUEV01000010">
    <property type="protein sequence ID" value="PQM53929.1"/>
    <property type="molecule type" value="Genomic_DNA"/>
</dbReference>
<protein>
    <submittedName>
        <fullName evidence="2">Uncharacterized protein</fullName>
    </submittedName>
</protein>
<organism evidence="2 3">
    <name type="scientific">Mycolicibacter virginiensis</name>
    <dbReference type="NCBI Taxonomy" id="1795032"/>
    <lineage>
        <taxon>Bacteria</taxon>
        <taxon>Bacillati</taxon>
        <taxon>Actinomycetota</taxon>
        <taxon>Actinomycetes</taxon>
        <taxon>Mycobacteriales</taxon>
        <taxon>Mycobacteriaceae</taxon>
        <taxon>Mycolicibacter</taxon>
    </lineage>
</organism>